<evidence type="ECO:0000313" key="2">
    <source>
        <dbReference type="Proteomes" id="UP001597475"/>
    </source>
</evidence>
<protein>
    <submittedName>
        <fullName evidence="1">Uncharacterized protein</fullName>
    </submittedName>
</protein>
<reference evidence="2" key="1">
    <citation type="journal article" date="2019" name="Int. J. Syst. Evol. Microbiol.">
        <title>The Global Catalogue of Microorganisms (GCM) 10K type strain sequencing project: providing services to taxonomists for standard genome sequencing and annotation.</title>
        <authorList>
            <consortium name="The Broad Institute Genomics Platform"/>
            <consortium name="The Broad Institute Genome Sequencing Center for Infectious Disease"/>
            <person name="Wu L."/>
            <person name="Ma J."/>
        </authorList>
    </citation>
    <scope>NUCLEOTIDE SEQUENCE [LARGE SCALE GENOMIC DNA]</scope>
    <source>
        <strain evidence="2">KCTC 33842</strain>
    </source>
</reference>
<proteinExistence type="predicted"/>
<accession>A0ABW5P2P0</accession>
<gene>
    <name evidence="1" type="ORF">ACFSR9_08915</name>
</gene>
<comment type="caution">
    <text evidence="1">The sequence shown here is derived from an EMBL/GenBank/DDBJ whole genome shotgun (WGS) entry which is preliminary data.</text>
</comment>
<evidence type="ECO:0000313" key="1">
    <source>
        <dbReference type="EMBL" id="MFD2609557.1"/>
    </source>
</evidence>
<organism evidence="1 2">
    <name type="scientific">Deinococcus taklimakanensis</name>
    <dbReference type="NCBI Taxonomy" id="536443"/>
    <lineage>
        <taxon>Bacteria</taxon>
        <taxon>Thermotogati</taxon>
        <taxon>Deinococcota</taxon>
        <taxon>Deinococci</taxon>
        <taxon>Deinococcales</taxon>
        <taxon>Deinococcaceae</taxon>
        <taxon>Deinococcus</taxon>
    </lineage>
</organism>
<sequence length="160" mass="17186">MGRGPAVSLDVQGDLRDWLRELHALQPESLAARLNHAWADAGAQRLREYVGGGPVTTYLRLRSGAARDSVRGNWNAQGGTLEASGPGMALNEEGGTIRAKAGKWLTFRIHEPHDGPQATGPWVRVRQVRIPARHPVRDAAVQALDTLGDHLDAILGGLAV</sequence>
<dbReference type="EMBL" id="JBHUMK010000037">
    <property type="protein sequence ID" value="MFD2609557.1"/>
    <property type="molecule type" value="Genomic_DNA"/>
</dbReference>
<keyword evidence="2" id="KW-1185">Reference proteome</keyword>
<name>A0ABW5P2P0_9DEIO</name>
<dbReference type="Proteomes" id="UP001597475">
    <property type="component" value="Unassembled WGS sequence"/>
</dbReference>